<organism evidence="2 3">
    <name type="scientific">Sphingomonas kyeonggiensis</name>
    <dbReference type="NCBI Taxonomy" id="1268553"/>
    <lineage>
        <taxon>Bacteria</taxon>
        <taxon>Pseudomonadati</taxon>
        <taxon>Pseudomonadota</taxon>
        <taxon>Alphaproteobacteria</taxon>
        <taxon>Sphingomonadales</taxon>
        <taxon>Sphingomonadaceae</taxon>
        <taxon>Sphingomonas</taxon>
    </lineage>
</organism>
<evidence type="ECO:0000313" key="3">
    <source>
        <dbReference type="Proteomes" id="UP000575241"/>
    </source>
</evidence>
<gene>
    <name evidence="2" type="ORF">HNP52_002849</name>
</gene>
<name>A0A7W7NRZ2_9SPHN</name>
<dbReference type="GO" id="GO:0016740">
    <property type="term" value="F:transferase activity"/>
    <property type="evidence" value="ECO:0007669"/>
    <property type="project" value="UniProtKB-KW"/>
</dbReference>
<dbReference type="AlphaFoldDB" id="A0A7W7NRZ2"/>
<dbReference type="SUPFAM" id="SSF53756">
    <property type="entry name" value="UDP-Glycosyltransferase/glycogen phosphorylase"/>
    <property type="match status" value="1"/>
</dbReference>
<accession>A0A7W7NRZ2</accession>
<keyword evidence="3" id="KW-1185">Reference proteome</keyword>
<dbReference type="Proteomes" id="UP000575241">
    <property type="component" value="Unassembled WGS sequence"/>
</dbReference>
<dbReference type="Gene3D" id="3.40.50.2000">
    <property type="entry name" value="Glycogen Phosphorylase B"/>
    <property type="match status" value="2"/>
</dbReference>
<proteinExistence type="predicted"/>
<evidence type="ECO:0000313" key="2">
    <source>
        <dbReference type="EMBL" id="MBB4839780.1"/>
    </source>
</evidence>
<reference evidence="2 3" key="1">
    <citation type="submission" date="2020-08" db="EMBL/GenBank/DDBJ databases">
        <title>Functional genomics of gut bacteria from endangered species of beetles.</title>
        <authorList>
            <person name="Carlos-Shanley C."/>
        </authorList>
    </citation>
    <scope>NUCLEOTIDE SEQUENCE [LARGE SCALE GENOMIC DNA]</scope>
    <source>
        <strain evidence="2 3">S00224</strain>
    </source>
</reference>
<sequence length="360" mass="39672">MGVPGRYGGFETLAEQLCRHIEPGRMTFAVYCERKVYSEDLSEDFCGHRRVFIPLRANGPMSMLYDAAALLHARFVERSPVVFLFGYSGSWILPLLRLLSPSTCYITNVDGMEWRRDKFSASSKLLLKGLEYFAAVFSQKIIADNSALAEIFEARYRRKAAVIAYGGDHTVLPEAPVPADAAPLDAPQGVYYLAVARIEPENNTEMILEACDKAGAGLVFIGNWNGSDYGRRLRERFGASTHLRLLDPIYDQRVLERYRRGAIGYIHGHSVGGTNPSLVEALFHTDRLLSFDCAFNRATLSNAGSYFADAGQLAGALAGEAVVSIDAQALAALRDTYRWGIIADRYFQLASEGLGADSQA</sequence>
<evidence type="ECO:0000259" key="1">
    <source>
        <dbReference type="Pfam" id="PF09314"/>
    </source>
</evidence>
<feature type="domain" description="DUF1972" evidence="1">
    <location>
        <begin position="2"/>
        <end position="168"/>
    </location>
</feature>
<protein>
    <submittedName>
        <fullName evidence="2">Glycosyltransferase involved in cell wall biosynthesis</fullName>
    </submittedName>
</protein>
<keyword evidence="2" id="KW-0808">Transferase</keyword>
<dbReference type="EMBL" id="JACHLN010000002">
    <property type="protein sequence ID" value="MBB4839780.1"/>
    <property type="molecule type" value="Genomic_DNA"/>
</dbReference>
<dbReference type="Pfam" id="PF09314">
    <property type="entry name" value="DUF1972"/>
    <property type="match status" value="1"/>
</dbReference>
<comment type="caution">
    <text evidence="2">The sequence shown here is derived from an EMBL/GenBank/DDBJ whole genome shotgun (WGS) entry which is preliminary data.</text>
</comment>
<dbReference type="InterPro" id="IPR015393">
    <property type="entry name" value="DUF1972"/>
</dbReference>